<keyword evidence="2" id="KW-0547">Nucleotide-binding</keyword>
<accession>A0A933W2R9</accession>
<dbReference type="InterPro" id="IPR050763">
    <property type="entry name" value="ABC_transporter_ATP-binding"/>
</dbReference>
<dbReference type="SMART" id="SM00382">
    <property type="entry name" value="AAA"/>
    <property type="match status" value="1"/>
</dbReference>
<evidence type="ECO:0000313" key="6">
    <source>
        <dbReference type="Proteomes" id="UP000696931"/>
    </source>
</evidence>
<dbReference type="Gene3D" id="3.40.50.300">
    <property type="entry name" value="P-loop containing nucleotide triphosphate hydrolases"/>
    <property type="match status" value="1"/>
</dbReference>
<dbReference type="GO" id="GO:0005524">
    <property type="term" value="F:ATP binding"/>
    <property type="evidence" value="ECO:0007669"/>
    <property type="project" value="UniProtKB-KW"/>
</dbReference>
<gene>
    <name evidence="5" type="ORF">HZA61_06670</name>
</gene>
<dbReference type="PROSITE" id="PS00211">
    <property type="entry name" value="ABC_TRANSPORTER_1"/>
    <property type="match status" value="1"/>
</dbReference>
<dbReference type="PANTHER" id="PTHR42711">
    <property type="entry name" value="ABC TRANSPORTER ATP-BINDING PROTEIN"/>
    <property type="match status" value="1"/>
</dbReference>
<dbReference type="InterPro" id="IPR003439">
    <property type="entry name" value="ABC_transporter-like_ATP-bd"/>
</dbReference>
<evidence type="ECO:0000256" key="2">
    <source>
        <dbReference type="ARBA" id="ARBA00022741"/>
    </source>
</evidence>
<comment type="caution">
    <text evidence="5">The sequence shown here is derived from an EMBL/GenBank/DDBJ whole genome shotgun (WGS) entry which is preliminary data.</text>
</comment>
<dbReference type="EMBL" id="JACRIW010000043">
    <property type="protein sequence ID" value="MBI5169153.1"/>
    <property type="molecule type" value="Genomic_DNA"/>
</dbReference>
<dbReference type="SUPFAM" id="SSF52540">
    <property type="entry name" value="P-loop containing nucleoside triphosphate hydrolases"/>
    <property type="match status" value="1"/>
</dbReference>
<name>A0A933W2R9_UNCEI</name>
<feature type="domain" description="ABC transporter" evidence="4">
    <location>
        <begin position="6"/>
        <end position="237"/>
    </location>
</feature>
<evidence type="ECO:0000256" key="3">
    <source>
        <dbReference type="ARBA" id="ARBA00022840"/>
    </source>
</evidence>
<dbReference type="PANTHER" id="PTHR42711:SF19">
    <property type="entry name" value="DOXORUBICIN RESISTANCE ATP-BINDING PROTEIN DRRA"/>
    <property type="match status" value="1"/>
</dbReference>
<proteinExistence type="predicted"/>
<protein>
    <submittedName>
        <fullName evidence="5">ABC transporter ATP-binding protein</fullName>
    </submittedName>
</protein>
<evidence type="ECO:0000259" key="4">
    <source>
        <dbReference type="PROSITE" id="PS50893"/>
    </source>
</evidence>
<dbReference type="GO" id="GO:0016887">
    <property type="term" value="F:ATP hydrolysis activity"/>
    <property type="evidence" value="ECO:0007669"/>
    <property type="project" value="InterPro"/>
</dbReference>
<dbReference type="InterPro" id="IPR003593">
    <property type="entry name" value="AAA+_ATPase"/>
</dbReference>
<dbReference type="AlphaFoldDB" id="A0A933W2R9"/>
<evidence type="ECO:0000256" key="1">
    <source>
        <dbReference type="ARBA" id="ARBA00022448"/>
    </source>
</evidence>
<keyword evidence="1" id="KW-0813">Transport</keyword>
<dbReference type="InterPro" id="IPR027417">
    <property type="entry name" value="P-loop_NTPase"/>
</dbReference>
<keyword evidence="3 5" id="KW-0067">ATP-binding</keyword>
<reference evidence="5" key="1">
    <citation type="submission" date="2020-07" db="EMBL/GenBank/DDBJ databases">
        <title>Huge and variable diversity of episymbiotic CPR bacteria and DPANN archaea in groundwater ecosystems.</title>
        <authorList>
            <person name="He C.Y."/>
            <person name="Keren R."/>
            <person name="Whittaker M."/>
            <person name="Farag I.F."/>
            <person name="Doudna J."/>
            <person name="Cate J.H.D."/>
            <person name="Banfield J.F."/>
        </authorList>
    </citation>
    <scope>NUCLEOTIDE SEQUENCE</scope>
    <source>
        <strain evidence="5">NC_groundwater_1813_Pr3_B-0.1um_71_17</strain>
    </source>
</reference>
<dbReference type="PROSITE" id="PS50893">
    <property type="entry name" value="ABC_TRANSPORTER_2"/>
    <property type="match status" value="1"/>
</dbReference>
<dbReference type="Proteomes" id="UP000696931">
    <property type="component" value="Unassembled WGS sequence"/>
</dbReference>
<dbReference type="InterPro" id="IPR017871">
    <property type="entry name" value="ABC_transporter-like_CS"/>
</dbReference>
<sequence>MSGFAIETFELTRVFGAQTAVDRLSLQVPEGSFYGFLGPNGAGKSTTINMLTGLLSPSSGGARILGLDLAKDDLEIKRRIGVVPDGLHLFERLSGEDQLRFVGEVQGLAPAVAKSRAAELLEAMDLTSSARKLVAGYSHGMRKKLALSCALIHEPRLLFLDEPFEGVDAVATSEIRELLQRLVSQRHVTVFLTSHVLEVVERLCTHVGIVAGGRLVANGSLDELRRGEHGETNSLEQLFLSRVGGSRGDAAAGLGWLTGGSAPE</sequence>
<dbReference type="Pfam" id="PF00005">
    <property type="entry name" value="ABC_tran"/>
    <property type="match status" value="1"/>
</dbReference>
<evidence type="ECO:0000313" key="5">
    <source>
        <dbReference type="EMBL" id="MBI5169153.1"/>
    </source>
</evidence>
<organism evidence="5 6">
    <name type="scientific">Eiseniibacteriota bacterium</name>
    <dbReference type="NCBI Taxonomy" id="2212470"/>
    <lineage>
        <taxon>Bacteria</taxon>
        <taxon>Candidatus Eiseniibacteriota</taxon>
    </lineage>
</organism>